<dbReference type="RefSeq" id="WP_425459785.1">
    <property type="nucleotide sequence ID" value="NZ_CP034412.1"/>
</dbReference>
<reference evidence="2 3" key="1">
    <citation type="submission" date="2018-12" db="EMBL/GenBank/DDBJ databases">
        <title>Complete Genome Sequence of Glutamicibacter creatinolyticus strain LGCM259,isolated from an abscess of a 12-year-old mare in Italy.</title>
        <authorList>
            <person name="Santos R.G."/>
            <person name="Silva A.L."/>
            <person name="Seyffert N."/>
            <person name="Castro T.L.P."/>
            <person name="Attili A.R."/>
            <person name="Rifici C."/>
            <person name="Mazzullo G."/>
            <person name="Brenig B."/>
            <person name="Venanzi F."/>
            <person name="Azevedo V."/>
        </authorList>
    </citation>
    <scope>NUCLEOTIDE SEQUENCE [LARGE SCALE GENOMIC DNA]</scope>
    <source>
        <strain evidence="2 3">LGCM 259</strain>
    </source>
</reference>
<evidence type="ECO:0000313" key="2">
    <source>
        <dbReference type="EMBL" id="QCY48284.1"/>
    </source>
</evidence>
<keyword evidence="1" id="KW-0472">Membrane</keyword>
<organism evidence="2 3">
    <name type="scientific">Glutamicibacter creatinolyticus</name>
    <dbReference type="NCBI Taxonomy" id="162496"/>
    <lineage>
        <taxon>Bacteria</taxon>
        <taxon>Bacillati</taxon>
        <taxon>Actinomycetota</taxon>
        <taxon>Actinomycetes</taxon>
        <taxon>Micrococcales</taxon>
        <taxon>Micrococcaceae</taxon>
        <taxon>Glutamicibacter</taxon>
    </lineage>
</organism>
<evidence type="ECO:0000256" key="1">
    <source>
        <dbReference type="SAM" id="Phobius"/>
    </source>
</evidence>
<proteinExistence type="predicted"/>
<gene>
    <name evidence="2" type="ORF">GcLGCM259_2577</name>
</gene>
<dbReference type="KEGG" id="gcr:GcLGCM259_2577"/>
<keyword evidence="1" id="KW-1133">Transmembrane helix</keyword>
<dbReference type="AlphaFoldDB" id="A0A5B7WYJ3"/>
<keyword evidence="3" id="KW-1185">Reference proteome</keyword>
<feature type="transmembrane region" description="Helical" evidence="1">
    <location>
        <begin position="5"/>
        <end position="27"/>
    </location>
</feature>
<dbReference type="EMBL" id="CP034412">
    <property type="protein sequence ID" value="QCY48284.1"/>
    <property type="molecule type" value="Genomic_DNA"/>
</dbReference>
<sequence>MNDTILALGMIICFYYGITAFACVWYFRRTLRGLAPLLGGFGLVFLVGAGILAPGALFLIRARHRRPRFYTTVAQCAPAEPGPGN</sequence>
<evidence type="ECO:0000313" key="3">
    <source>
        <dbReference type="Proteomes" id="UP000307000"/>
    </source>
</evidence>
<feature type="transmembrane region" description="Helical" evidence="1">
    <location>
        <begin position="33"/>
        <end position="60"/>
    </location>
</feature>
<protein>
    <submittedName>
        <fullName evidence="2">APC family permease</fullName>
    </submittedName>
</protein>
<accession>A0A5B7WYJ3</accession>
<keyword evidence="1" id="KW-0812">Transmembrane</keyword>
<dbReference type="Proteomes" id="UP000307000">
    <property type="component" value="Chromosome"/>
</dbReference>
<name>A0A5B7WYJ3_9MICC</name>